<keyword evidence="3" id="KW-1185">Reference proteome</keyword>
<accession>A0A0S7BM79</accession>
<proteinExistence type="predicted"/>
<gene>
    <name evidence="2" type="ORF">ATC1_131458</name>
</gene>
<reference evidence="2" key="1">
    <citation type="journal article" date="2015" name="Genome Announc.">
        <title>Draft Genome Sequence of Anaerolineae Strain TC1, a Novel Isolate from a Methanogenic Wastewater Treatment System.</title>
        <authorList>
            <person name="Matsuura N."/>
            <person name="Tourlousse D.M."/>
            <person name="Sun L."/>
            <person name="Toyonaga M."/>
            <person name="Kuroda K."/>
            <person name="Ohashi A."/>
            <person name="Cruz R."/>
            <person name="Yamaguchi T."/>
            <person name="Sekiguchi Y."/>
        </authorList>
    </citation>
    <scope>NUCLEOTIDE SEQUENCE [LARGE SCALE GENOMIC DNA]</scope>
    <source>
        <strain evidence="2">TC1</strain>
    </source>
</reference>
<dbReference type="PANTHER" id="PTHR30383:SF29">
    <property type="entry name" value="SGNH HYDROLASE-TYPE ESTERASE DOMAIN-CONTAINING PROTEIN"/>
    <property type="match status" value="1"/>
</dbReference>
<dbReference type="OrthoDB" id="164654at2"/>
<sequence length="218" mass="24272">MKQILCYGDSNTYGYDSREYPATGKSGRFDESVRWTCLLQKDLGDSAHVYEAGMGGRTTVFEDPLEYGRNGYTFLDVAFKSNEPLDLIIVMLGTNDIKDQFAASAGVIASGMERLIIRLKELISESHNPAARILLVSPVNVTKTAQGGFYYDFSEESISKGLKLGMLYQEIAIKHDCAFADANQWLVPDESDGTHFNPEGHRIFAEKISVIVRQLLNL</sequence>
<dbReference type="InterPro" id="IPR036514">
    <property type="entry name" value="SGNH_hydro_sf"/>
</dbReference>
<evidence type="ECO:0000313" key="2">
    <source>
        <dbReference type="EMBL" id="GAP41468.1"/>
    </source>
</evidence>
<evidence type="ECO:0000259" key="1">
    <source>
        <dbReference type="Pfam" id="PF13472"/>
    </source>
</evidence>
<dbReference type="AlphaFoldDB" id="A0A0S7BM79"/>
<dbReference type="InterPro" id="IPR051532">
    <property type="entry name" value="Ester_Hydrolysis_Enzymes"/>
</dbReference>
<dbReference type="Pfam" id="PF13472">
    <property type="entry name" value="Lipase_GDSL_2"/>
    <property type="match status" value="1"/>
</dbReference>
<feature type="domain" description="SGNH hydrolase-type esterase" evidence="1">
    <location>
        <begin position="6"/>
        <end position="203"/>
    </location>
</feature>
<evidence type="ECO:0000313" key="3">
    <source>
        <dbReference type="Proteomes" id="UP000053370"/>
    </source>
</evidence>
<dbReference type="STRING" id="1678840.ATC1_131458"/>
<dbReference type="RefSeq" id="WP_062282748.1">
    <property type="nucleotide sequence ID" value="NZ_DF968181.1"/>
</dbReference>
<organism evidence="2">
    <name type="scientific">Flexilinea flocculi</name>
    <dbReference type="NCBI Taxonomy" id="1678840"/>
    <lineage>
        <taxon>Bacteria</taxon>
        <taxon>Bacillati</taxon>
        <taxon>Chloroflexota</taxon>
        <taxon>Anaerolineae</taxon>
        <taxon>Anaerolineales</taxon>
        <taxon>Anaerolineaceae</taxon>
        <taxon>Flexilinea</taxon>
    </lineage>
</organism>
<dbReference type="PANTHER" id="PTHR30383">
    <property type="entry name" value="THIOESTERASE 1/PROTEASE 1/LYSOPHOSPHOLIPASE L1"/>
    <property type="match status" value="1"/>
</dbReference>
<name>A0A0S7BM79_9CHLR</name>
<dbReference type="Proteomes" id="UP000053370">
    <property type="component" value="Unassembled WGS sequence"/>
</dbReference>
<dbReference type="EMBL" id="DF968181">
    <property type="protein sequence ID" value="GAP41468.1"/>
    <property type="molecule type" value="Genomic_DNA"/>
</dbReference>
<dbReference type="SUPFAM" id="SSF52266">
    <property type="entry name" value="SGNH hydrolase"/>
    <property type="match status" value="1"/>
</dbReference>
<protein>
    <submittedName>
        <fullName evidence="2">Lysophospholipase L1</fullName>
    </submittedName>
</protein>
<dbReference type="InterPro" id="IPR013830">
    <property type="entry name" value="SGNH_hydro"/>
</dbReference>
<dbReference type="Gene3D" id="3.40.50.1110">
    <property type="entry name" value="SGNH hydrolase"/>
    <property type="match status" value="1"/>
</dbReference>